<feature type="transmembrane region" description="Helical" evidence="5">
    <location>
        <begin position="393"/>
        <end position="412"/>
    </location>
</feature>
<comment type="caution">
    <text evidence="7">The sequence shown here is derived from an EMBL/GenBank/DDBJ whole genome shotgun (WGS) entry which is preliminary data.</text>
</comment>
<feature type="transmembrane region" description="Helical" evidence="5">
    <location>
        <begin position="12"/>
        <end position="33"/>
    </location>
</feature>
<feature type="transmembrane region" description="Helical" evidence="5">
    <location>
        <begin position="418"/>
        <end position="437"/>
    </location>
</feature>
<keyword evidence="2 5" id="KW-0812">Transmembrane</keyword>
<organism evidence="7 8">
    <name type="scientific">Balneicella halophila</name>
    <dbReference type="NCBI Taxonomy" id="1537566"/>
    <lineage>
        <taxon>Bacteria</taxon>
        <taxon>Pseudomonadati</taxon>
        <taxon>Bacteroidota</taxon>
        <taxon>Bacteroidia</taxon>
        <taxon>Bacteroidales</taxon>
        <taxon>Balneicellaceae</taxon>
        <taxon>Balneicella</taxon>
    </lineage>
</organism>
<dbReference type="Gene3D" id="1.25.40.10">
    <property type="entry name" value="Tetratricopeptide repeat domain"/>
    <property type="match status" value="2"/>
</dbReference>
<feature type="transmembrane region" description="Helical" evidence="5">
    <location>
        <begin position="224"/>
        <end position="242"/>
    </location>
</feature>
<keyword evidence="8" id="KW-1185">Reference proteome</keyword>
<dbReference type="OrthoDB" id="1523851at2"/>
<evidence type="ECO:0000256" key="4">
    <source>
        <dbReference type="ARBA" id="ARBA00023136"/>
    </source>
</evidence>
<dbReference type="InterPro" id="IPR007016">
    <property type="entry name" value="O-antigen_ligase-rel_domated"/>
</dbReference>
<dbReference type="RefSeq" id="WP_116496353.1">
    <property type="nucleotide sequence ID" value="NZ_QENZ01000004.1"/>
</dbReference>
<dbReference type="AlphaFoldDB" id="A0A7L4UPI5"/>
<dbReference type="SUPFAM" id="SSF48452">
    <property type="entry name" value="TPR-like"/>
    <property type="match status" value="2"/>
</dbReference>
<protein>
    <submittedName>
        <fullName evidence="7">O-antigen ligase</fullName>
    </submittedName>
</protein>
<dbReference type="PANTHER" id="PTHR37422">
    <property type="entry name" value="TEICHURONIC ACID BIOSYNTHESIS PROTEIN TUAE"/>
    <property type="match status" value="1"/>
</dbReference>
<feature type="transmembrane region" description="Helical" evidence="5">
    <location>
        <begin position="82"/>
        <end position="99"/>
    </location>
</feature>
<feature type="transmembrane region" description="Helical" evidence="5">
    <location>
        <begin position="254"/>
        <end position="271"/>
    </location>
</feature>
<dbReference type="EMBL" id="QENZ01000004">
    <property type="protein sequence ID" value="PVX50797.1"/>
    <property type="molecule type" value="Genomic_DNA"/>
</dbReference>
<dbReference type="Proteomes" id="UP000251835">
    <property type="component" value="Unassembled WGS sequence"/>
</dbReference>
<dbReference type="GO" id="GO:0016874">
    <property type="term" value="F:ligase activity"/>
    <property type="evidence" value="ECO:0007669"/>
    <property type="project" value="UniProtKB-KW"/>
</dbReference>
<feature type="transmembrane region" description="Helical" evidence="5">
    <location>
        <begin position="360"/>
        <end position="381"/>
    </location>
</feature>
<feature type="transmembrane region" description="Helical" evidence="5">
    <location>
        <begin position="453"/>
        <end position="473"/>
    </location>
</feature>
<dbReference type="PANTHER" id="PTHR37422:SF23">
    <property type="entry name" value="TEICHURONIC ACID BIOSYNTHESIS PROTEIN TUAE"/>
    <property type="match status" value="1"/>
</dbReference>
<evidence type="ECO:0000256" key="1">
    <source>
        <dbReference type="ARBA" id="ARBA00004141"/>
    </source>
</evidence>
<evidence type="ECO:0000256" key="5">
    <source>
        <dbReference type="SAM" id="Phobius"/>
    </source>
</evidence>
<dbReference type="InterPro" id="IPR051533">
    <property type="entry name" value="WaaL-like"/>
</dbReference>
<feature type="domain" description="O-antigen ligase-related" evidence="6">
    <location>
        <begin position="207"/>
        <end position="367"/>
    </location>
</feature>
<evidence type="ECO:0000256" key="3">
    <source>
        <dbReference type="ARBA" id="ARBA00022989"/>
    </source>
</evidence>
<feature type="transmembrane region" description="Helical" evidence="5">
    <location>
        <begin position="132"/>
        <end position="151"/>
    </location>
</feature>
<evidence type="ECO:0000256" key="2">
    <source>
        <dbReference type="ARBA" id="ARBA00022692"/>
    </source>
</evidence>
<dbReference type="InterPro" id="IPR019734">
    <property type="entry name" value="TPR_rpt"/>
</dbReference>
<dbReference type="Pfam" id="PF13432">
    <property type="entry name" value="TPR_16"/>
    <property type="match status" value="1"/>
</dbReference>
<feature type="transmembrane region" description="Helical" evidence="5">
    <location>
        <begin position="202"/>
        <end position="218"/>
    </location>
</feature>
<evidence type="ECO:0000313" key="8">
    <source>
        <dbReference type="Proteomes" id="UP000251835"/>
    </source>
</evidence>
<proteinExistence type="predicted"/>
<accession>A0A7L4UPI5</accession>
<feature type="transmembrane region" description="Helical" evidence="5">
    <location>
        <begin position="45"/>
        <end position="62"/>
    </location>
</feature>
<keyword evidence="3 5" id="KW-1133">Transmembrane helix</keyword>
<gene>
    <name evidence="7" type="ORF">C7377_1113</name>
</gene>
<dbReference type="Pfam" id="PF04932">
    <property type="entry name" value="Wzy_C"/>
    <property type="match status" value="1"/>
</dbReference>
<feature type="transmembrane region" description="Helical" evidence="5">
    <location>
        <begin position="177"/>
        <end position="195"/>
    </location>
</feature>
<sequence length="796" mass="91736">MNKKGKAVTQSANPNLLSSFLLLAYGFVTWLTPNMDTFDSNGPKFLTFSILNLLVFAILIWYVRKKNGFNYLFRFFDTKVGLAYGILMLFTLLSFVKAININESILHFSKVFTTFAGAWFIGILVSKDKKSLVPVAVGLSILLILDSFQTFNGISKFINGELKSIGLIKASYSNRNILVSAMFVKLPFALWLFYFQKSWLKYLGGLSLFLGILATLLMGARAFYLGLIALTILLLIYAFLKSKKVKNRKPLKQFLLYVLILAFSFGIYSFVESKMYPNRGTAFVNRIESITSTTNNSNKLRLTSWETTATQMIPKDPFLGVGVGNWKLRYLEYENSWSPTYTYMYKNHNDFLEITAESGIFAGIAFVCIFIFIFWYFAVALIKRPESEEEKYFFLPAFGIVAYFFDAFFNFPQDRPEIQSWFALYVGMAAGIALLFYNEDSPLFKYKFKGRRILNLFLAIITAFLLVSSVYILTLNKKSLVYQRDIKEDINTGKLKRTYNDFKDVFPSIPDITILAEPIAIQKARYLLNEKKYDEARRILYHDNSNPFDARKEYFIAMTFYNEKQFDSAIYYAKKALDLKPFFYNTNTILASSYEKKGQPDKSIEVWRNFLKGVKNKEQAWTVPVSLLRKKGNLKEAEMLIDSAYHYLPNNKNILSLRNKIKQQTVATPYLSLYKEASKFFVSGQYKKALPLFNEFIDKVPESAEAYGFRAICYFKLGNFKKAIEDINTEEKLLGNLPPSMINIRGASYLNVGNKEMAKADFKKAMDMGDKDGKTNYNKFFKEEKKKISFQIPVKK</sequence>
<dbReference type="InterPro" id="IPR011990">
    <property type="entry name" value="TPR-like_helical_dom_sf"/>
</dbReference>
<keyword evidence="4 5" id="KW-0472">Membrane</keyword>
<name>A0A7L4UPI5_BALHA</name>
<reference evidence="7 8" key="1">
    <citation type="submission" date="2018-05" db="EMBL/GenBank/DDBJ databases">
        <title>Genomic Encyclopedia of Type Strains, Phase IV (KMG-IV): sequencing the most valuable type-strain genomes for metagenomic binning, comparative biology and taxonomic classification.</title>
        <authorList>
            <person name="Goeker M."/>
        </authorList>
    </citation>
    <scope>NUCLEOTIDE SEQUENCE [LARGE SCALE GENOMIC DNA]</scope>
    <source>
        <strain evidence="7 8">DSM 28579</strain>
    </source>
</reference>
<evidence type="ECO:0000313" key="7">
    <source>
        <dbReference type="EMBL" id="PVX50797.1"/>
    </source>
</evidence>
<dbReference type="GO" id="GO:0016020">
    <property type="term" value="C:membrane"/>
    <property type="evidence" value="ECO:0007669"/>
    <property type="project" value="UniProtKB-SubCell"/>
</dbReference>
<comment type="subcellular location">
    <subcellularLocation>
        <location evidence="1">Membrane</location>
        <topology evidence="1">Multi-pass membrane protein</topology>
    </subcellularLocation>
</comment>
<dbReference type="SMART" id="SM00028">
    <property type="entry name" value="TPR"/>
    <property type="match status" value="4"/>
</dbReference>
<keyword evidence="7" id="KW-0436">Ligase</keyword>
<feature type="transmembrane region" description="Helical" evidence="5">
    <location>
        <begin position="105"/>
        <end position="125"/>
    </location>
</feature>
<evidence type="ECO:0000259" key="6">
    <source>
        <dbReference type="Pfam" id="PF04932"/>
    </source>
</evidence>